<keyword evidence="5 12" id="KW-0347">Helicase</keyword>
<keyword evidence="3 12" id="KW-0547">Nucleotide-binding</keyword>
<evidence type="ECO:0000256" key="3">
    <source>
        <dbReference type="ARBA" id="ARBA00022741"/>
    </source>
</evidence>
<dbReference type="GO" id="GO:0009266">
    <property type="term" value="P:response to temperature stimulus"/>
    <property type="evidence" value="ECO:0007669"/>
    <property type="project" value="UniProtKB-ARBA"/>
</dbReference>
<evidence type="ECO:0000259" key="13">
    <source>
        <dbReference type="PROSITE" id="PS51192"/>
    </source>
</evidence>
<dbReference type="GO" id="GO:0016787">
    <property type="term" value="F:hydrolase activity"/>
    <property type="evidence" value="ECO:0007669"/>
    <property type="project" value="UniProtKB-KW"/>
</dbReference>
<keyword evidence="2" id="KW-0963">Cytoplasm</keyword>
<evidence type="ECO:0000256" key="9">
    <source>
        <dbReference type="ARBA" id="ARBA00047984"/>
    </source>
</evidence>
<evidence type="ECO:0000256" key="11">
    <source>
        <dbReference type="PROSITE-ProRule" id="PRU00552"/>
    </source>
</evidence>
<comment type="catalytic activity">
    <reaction evidence="9">
        <text>ATP + H2O = ADP + phosphate + H(+)</text>
        <dbReference type="Rhea" id="RHEA:13065"/>
        <dbReference type="ChEBI" id="CHEBI:15377"/>
        <dbReference type="ChEBI" id="CHEBI:15378"/>
        <dbReference type="ChEBI" id="CHEBI:30616"/>
        <dbReference type="ChEBI" id="CHEBI:43474"/>
        <dbReference type="ChEBI" id="CHEBI:456216"/>
        <dbReference type="EC" id="3.6.4.13"/>
    </reaction>
</comment>
<dbReference type="InterPro" id="IPR044742">
    <property type="entry name" value="DEAD/DEAH_RhlB"/>
</dbReference>
<dbReference type="GO" id="GO:0005524">
    <property type="term" value="F:ATP binding"/>
    <property type="evidence" value="ECO:0007669"/>
    <property type="project" value="UniProtKB-KW"/>
</dbReference>
<organism evidence="16 17">
    <name type="scientific">Candidatus Purcelliella pentastirinorum</name>
    <dbReference type="NCBI Taxonomy" id="472834"/>
    <lineage>
        <taxon>Bacteria</taxon>
        <taxon>Pseudomonadati</taxon>
        <taxon>Pseudomonadota</taxon>
        <taxon>Gammaproteobacteria</taxon>
        <taxon>Enterobacterales</taxon>
        <taxon>Enterobacteriaceae</taxon>
        <taxon>Candidatus Purcelliella</taxon>
    </lineage>
</organism>
<sequence length="550" mass="63852">MNKTKLTFNDLKLNSNIIQALKDIGYIKPSPIQIACIPELIKGRDVLGIAQTGSGKTAAFALPFLNNINKKKKNIQILVLTPTRELAKQITNSFMKFAKYINNIKIISIYGGQKYETQLYLLRNKPQIIIGTPGRLLDHLKRKTINLSKTKKIIIDEADEMLKMGFIEDVEKIISKIKKRYQIALFSATMPNNIRNITYKFTKNPIEIKIKSNIQNIPDINQNYCIIYGRKNEALSRFLEIEKYEAVLIFVRTKNSTLKMTSFLEKKGYTCSPLNGDMNQISREKTLDKFKQGSLNILIATDIAARGLDVKRINLVINYDIPLDPKSYIHRIGRTGRAGRKGKSLLFVENKEKHLLNNIKKIIKLPLKKIELPKPELLSLHRQNKFINKIQKQLKSKNLEKYRILLTKLQKEKEIDIETFATILLILAQKEKPLLLSSDNIKHKKINKIYDKSKNNLMYLYKINLGIKDGVKIKKILNELKNKNNIKNNDIGRIKIFKSYSTIELSKNIKRKIKKNKNKIKIMNKITEIRLSKRRYKKNNKNNKLKFNYS</sequence>
<dbReference type="InterPro" id="IPR011545">
    <property type="entry name" value="DEAD/DEAH_box_helicase_dom"/>
</dbReference>
<dbReference type="InterPro" id="IPR057325">
    <property type="entry name" value="DeaD_dimer"/>
</dbReference>
<dbReference type="PROSITE" id="PS51192">
    <property type="entry name" value="HELICASE_ATP_BIND_1"/>
    <property type="match status" value="1"/>
</dbReference>
<dbReference type="InterPro" id="IPR005580">
    <property type="entry name" value="DbpA/CsdA_RNA-bd_dom"/>
</dbReference>
<keyword evidence="6 12" id="KW-0067">ATP-binding</keyword>
<dbReference type="InterPro" id="IPR014014">
    <property type="entry name" value="RNA_helicase_DEAD_Q_motif"/>
</dbReference>
<dbReference type="Pfam" id="PF00270">
    <property type="entry name" value="DEAD"/>
    <property type="match status" value="1"/>
</dbReference>
<reference evidence="16" key="1">
    <citation type="submission" date="2022-11" db="EMBL/GenBank/DDBJ databases">
        <title>Genomic comparisons reveal selection pressure and functional variation between nutritional endosymbionts of cave-adapted and epigean Hawaiian planthoppers.</title>
        <authorList>
            <person name="Gossett J.M."/>
            <person name="Porter M.L."/>
            <person name="Vasquez Y."/>
            <person name="Bennett G.M."/>
            <person name="Chong R.A."/>
        </authorList>
    </citation>
    <scope>NUCLEOTIDE SEQUENCE</scope>
    <source>
        <strain evidence="16">OPOL2</strain>
    </source>
</reference>
<dbReference type="GO" id="GO:0003724">
    <property type="term" value="F:RNA helicase activity"/>
    <property type="evidence" value="ECO:0007669"/>
    <property type="project" value="UniProtKB-EC"/>
</dbReference>
<evidence type="ECO:0000259" key="15">
    <source>
        <dbReference type="PROSITE" id="PS51195"/>
    </source>
</evidence>
<evidence type="ECO:0000256" key="2">
    <source>
        <dbReference type="ARBA" id="ARBA00022490"/>
    </source>
</evidence>
<evidence type="ECO:0000313" key="16">
    <source>
        <dbReference type="EMBL" id="WDI78351.1"/>
    </source>
</evidence>
<feature type="domain" description="Helicase C-terminal" evidence="14">
    <location>
        <begin position="234"/>
        <end position="378"/>
    </location>
</feature>
<dbReference type="SUPFAM" id="SSF52540">
    <property type="entry name" value="P-loop containing nucleoside triphosphate hydrolases"/>
    <property type="match status" value="1"/>
</dbReference>
<dbReference type="SMART" id="SM00490">
    <property type="entry name" value="HELICc"/>
    <property type="match status" value="1"/>
</dbReference>
<evidence type="ECO:0000256" key="5">
    <source>
        <dbReference type="ARBA" id="ARBA00022806"/>
    </source>
</evidence>
<evidence type="ECO:0000259" key="14">
    <source>
        <dbReference type="PROSITE" id="PS51194"/>
    </source>
</evidence>
<dbReference type="Proteomes" id="UP001214992">
    <property type="component" value="Chromosome"/>
</dbReference>
<name>A0AAX3N9Y8_9ENTR</name>
<evidence type="ECO:0000256" key="1">
    <source>
        <dbReference type="ARBA" id="ARBA00012552"/>
    </source>
</evidence>
<proteinExistence type="inferred from homology"/>
<dbReference type="GO" id="GO:0005829">
    <property type="term" value="C:cytosol"/>
    <property type="evidence" value="ECO:0007669"/>
    <property type="project" value="TreeGrafter"/>
</dbReference>
<dbReference type="PROSITE" id="PS00039">
    <property type="entry name" value="DEAD_ATP_HELICASE"/>
    <property type="match status" value="1"/>
</dbReference>
<gene>
    <name evidence="16" type="ORF">ONB71_01375</name>
</gene>
<dbReference type="CDD" id="cd18787">
    <property type="entry name" value="SF2_C_DEAD"/>
    <property type="match status" value="1"/>
</dbReference>
<dbReference type="SMART" id="SM00487">
    <property type="entry name" value="DEXDc"/>
    <property type="match status" value="1"/>
</dbReference>
<dbReference type="Pfam" id="PF00271">
    <property type="entry name" value="Helicase_C"/>
    <property type="match status" value="1"/>
</dbReference>
<accession>A0AAX3N9Y8</accession>
<evidence type="ECO:0000256" key="7">
    <source>
        <dbReference type="ARBA" id="ARBA00023016"/>
    </source>
</evidence>
<dbReference type="Gene3D" id="3.30.70.330">
    <property type="match status" value="1"/>
</dbReference>
<dbReference type="InterPro" id="IPR001650">
    <property type="entry name" value="Helicase_C-like"/>
</dbReference>
<dbReference type="AlphaFoldDB" id="A0AAX3N9Y8"/>
<dbReference type="PROSITE" id="PS51195">
    <property type="entry name" value="Q_MOTIF"/>
    <property type="match status" value="1"/>
</dbReference>
<dbReference type="InterPro" id="IPR050079">
    <property type="entry name" value="DEAD_box_RNA_helicase"/>
</dbReference>
<dbReference type="CDD" id="cd00268">
    <property type="entry name" value="DEADc"/>
    <property type="match status" value="1"/>
</dbReference>
<dbReference type="RefSeq" id="WP_274360376.1">
    <property type="nucleotide sequence ID" value="NZ_CP110496.1"/>
</dbReference>
<dbReference type="EC" id="3.6.4.13" evidence="1"/>
<dbReference type="PROSITE" id="PS51194">
    <property type="entry name" value="HELICASE_CTER"/>
    <property type="match status" value="1"/>
</dbReference>
<dbReference type="Gene3D" id="3.40.50.300">
    <property type="entry name" value="P-loop containing nucleotide triphosphate hydrolases"/>
    <property type="match status" value="2"/>
</dbReference>
<evidence type="ECO:0000256" key="8">
    <source>
        <dbReference type="ARBA" id="ARBA00038437"/>
    </source>
</evidence>
<dbReference type="EMBL" id="CP110496">
    <property type="protein sequence ID" value="WDI78351.1"/>
    <property type="molecule type" value="Genomic_DNA"/>
</dbReference>
<evidence type="ECO:0000256" key="6">
    <source>
        <dbReference type="ARBA" id="ARBA00022840"/>
    </source>
</evidence>
<dbReference type="InterPro" id="IPR012677">
    <property type="entry name" value="Nucleotide-bd_a/b_plait_sf"/>
</dbReference>
<comment type="similarity">
    <text evidence="8 12">Belongs to the DEAD box helicase family.</text>
</comment>
<feature type="domain" description="DEAD-box RNA helicase Q" evidence="15">
    <location>
        <begin position="6"/>
        <end position="34"/>
    </location>
</feature>
<evidence type="ECO:0000256" key="4">
    <source>
        <dbReference type="ARBA" id="ARBA00022801"/>
    </source>
</evidence>
<evidence type="ECO:0000256" key="10">
    <source>
        <dbReference type="ARBA" id="ARBA00074363"/>
    </source>
</evidence>
<dbReference type="GO" id="GO:0003676">
    <property type="term" value="F:nucleic acid binding"/>
    <property type="evidence" value="ECO:0007669"/>
    <property type="project" value="InterPro"/>
</dbReference>
<protein>
    <recommendedName>
        <fullName evidence="10">DEAD-box ATP-dependent RNA helicase RhpA</fullName>
        <ecNumber evidence="1">3.6.4.13</ecNumber>
    </recommendedName>
</protein>
<dbReference type="InterPro" id="IPR027417">
    <property type="entry name" value="P-loop_NTPase"/>
</dbReference>
<feature type="short sequence motif" description="Q motif" evidence="11">
    <location>
        <begin position="6"/>
        <end position="34"/>
    </location>
</feature>
<keyword evidence="4 12" id="KW-0378">Hydrolase</keyword>
<dbReference type="InterPro" id="IPR014001">
    <property type="entry name" value="Helicase_ATP-bd"/>
</dbReference>
<dbReference type="InterPro" id="IPR000629">
    <property type="entry name" value="RNA-helicase_DEAD-box_CS"/>
</dbReference>
<dbReference type="PANTHER" id="PTHR47959">
    <property type="entry name" value="ATP-DEPENDENT RNA HELICASE RHLE-RELATED"/>
    <property type="match status" value="1"/>
</dbReference>
<dbReference type="FunFam" id="3.40.50.300:FF:000108">
    <property type="entry name" value="ATP-dependent RNA helicase RhlE"/>
    <property type="match status" value="1"/>
</dbReference>
<evidence type="ECO:0000313" key="17">
    <source>
        <dbReference type="Proteomes" id="UP001214992"/>
    </source>
</evidence>
<dbReference type="Pfam" id="PF03880">
    <property type="entry name" value="DbpA"/>
    <property type="match status" value="1"/>
</dbReference>
<dbReference type="Pfam" id="PF25399">
    <property type="entry name" value="DeaD_dimer"/>
    <property type="match status" value="1"/>
</dbReference>
<dbReference type="PANTHER" id="PTHR47959:SF1">
    <property type="entry name" value="ATP-DEPENDENT RNA HELICASE DBPA"/>
    <property type="match status" value="1"/>
</dbReference>
<evidence type="ECO:0000256" key="12">
    <source>
        <dbReference type="RuleBase" id="RU000492"/>
    </source>
</evidence>
<feature type="domain" description="Helicase ATP-binding" evidence="13">
    <location>
        <begin position="37"/>
        <end position="208"/>
    </location>
</feature>
<keyword evidence="7" id="KW-0346">Stress response</keyword>
<dbReference type="GO" id="GO:0042255">
    <property type="term" value="P:ribosome assembly"/>
    <property type="evidence" value="ECO:0007669"/>
    <property type="project" value="UniProtKB-ARBA"/>
</dbReference>